<protein>
    <submittedName>
        <fullName evidence="2">Transporter</fullName>
    </submittedName>
</protein>
<evidence type="ECO:0000313" key="3">
    <source>
        <dbReference type="Proteomes" id="UP000697995"/>
    </source>
</evidence>
<name>A0ABS1D1F6_9PROT</name>
<organism evidence="2 3">
    <name type="scientific">Paracraurococcus ruber</name>
    <dbReference type="NCBI Taxonomy" id="77675"/>
    <lineage>
        <taxon>Bacteria</taxon>
        <taxon>Pseudomonadati</taxon>
        <taxon>Pseudomonadota</taxon>
        <taxon>Alphaproteobacteria</taxon>
        <taxon>Acetobacterales</taxon>
        <taxon>Roseomonadaceae</taxon>
        <taxon>Paracraurococcus</taxon>
    </lineage>
</organism>
<sequence length="309" mass="32314">MPAIGRAQAPWPEKPVKIIVPFPPGQAADILTRVLADELSRRWPQRVVVENRGGGAGAPGLEAGARAAPDGYTLTAGTSGTLSVNPSVLPRIPYDAERDFTFIGNVAVLPLLIVAHPSFPHRTAQALVAAAKAAPGGIDLATAGPATSQHMSAELFSHRTGTRFNMVHYRGSGPAMADLLGGTVPLMFDSVTSSLPHIQAGKIIPLAVTTPDRAPQLPEVATIAETVAPGYGAYGWTGLVGPAGLPETITRKVNADLNAVLSEAAIRARFLELGATVAPGTPDEFGAFVRREIAQWREVARIANVRLEG</sequence>
<dbReference type="PANTHER" id="PTHR42928:SF5">
    <property type="entry name" value="BLR1237 PROTEIN"/>
    <property type="match status" value="1"/>
</dbReference>
<comment type="similarity">
    <text evidence="1">Belongs to the UPF0065 (bug) family.</text>
</comment>
<evidence type="ECO:0000313" key="2">
    <source>
        <dbReference type="EMBL" id="MBK1659764.1"/>
    </source>
</evidence>
<dbReference type="InterPro" id="IPR005064">
    <property type="entry name" value="BUG"/>
</dbReference>
<gene>
    <name evidence="2" type="ORF">CKO45_16140</name>
</gene>
<dbReference type="Proteomes" id="UP000697995">
    <property type="component" value="Unassembled WGS sequence"/>
</dbReference>
<dbReference type="PANTHER" id="PTHR42928">
    <property type="entry name" value="TRICARBOXYLATE-BINDING PROTEIN"/>
    <property type="match status" value="1"/>
</dbReference>
<dbReference type="PIRSF" id="PIRSF017082">
    <property type="entry name" value="YflP"/>
    <property type="match status" value="1"/>
</dbReference>
<evidence type="ECO:0000256" key="1">
    <source>
        <dbReference type="ARBA" id="ARBA00006987"/>
    </source>
</evidence>
<reference evidence="2 3" key="1">
    <citation type="journal article" date="2020" name="Microorganisms">
        <title>Osmotic Adaptation and Compatible Solute Biosynthesis of Phototrophic Bacteria as Revealed from Genome Analyses.</title>
        <authorList>
            <person name="Imhoff J.F."/>
            <person name="Rahn T."/>
            <person name="Kunzel S."/>
            <person name="Keller A."/>
            <person name="Neulinger S.C."/>
        </authorList>
    </citation>
    <scope>NUCLEOTIDE SEQUENCE [LARGE SCALE GENOMIC DNA]</scope>
    <source>
        <strain evidence="2 3">DSM 15382</strain>
    </source>
</reference>
<accession>A0ABS1D1F6</accession>
<dbReference type="Gene3D" id="3.40.190.10">
    <property type="entry name" value="Periplasmic binding protein-like II"/>
    <property type="match status" value="1"/>
</dbReference>
<dbReference type="SUPFAM" id="SSF53850">
    <property type="entry name" value="Periplasmic binding protein-like II"/>
    <property type="match status" value="1"/>
</dbReference>
<keyword evidence="3" id="KW-1185">Reference proteome</keyword>
<dbReference type="Gene3D" id="3.40.190.150">
    <property type="entry name" value="Bordetella uptake gene, domain 1"/>
    <property type="match status" value="1"/>
</dbReference>
<dbReference type="Pfam" id="PF03401">
    <property type="entry name" value="TctC"/>
    <property type="match status" value="1"/>
</dbReference>
<proteinExistence type="inferred from homology"/>
<dbReference type="EMBL" id="NRSG01000122">
    <property type="protein sequence ID" value="MBK1659764.1"/>
    <property type="molecule type" value="Genomic_DNA"/>
</dbReference>
<dbReference type="InterPro" id="IPR042100">
    <property type="entry name" value="Bug_dom1"/>
</dbReference>
<comment type="caution">
    <text evidence="2">The sequence shown here is derived from an EMBL/GenBank/DDBJ whole genome shotgun (WGS) entry which is preliminary data.</text>
</comment>